<feature type="compositionally biased region" description="Low complexity" evidence="1">
    <location>
        <begin position="88"/>
        <end position="105"/>
    </location>
</feature>
<evidence type="ECO:0008006" key="4">
    <source>
        <dbReference type="Google" id="ProtNLM"/>
    </source>
</evidence>
<dbReference type="AlphaFoldDB" id="A0A7S2VBA3"/>
<gene>
    <name evidence="3" type="ORF">APAL1065_LOCUS4081</name>
</gene>
<feature type="region of interest" description="Disordered" evidence="1">
    <location>
        <begin position="1"/>
        <end position="196"/>
    </location>
</feature>
<evidence type="ECO:0000256" key="2">
    <source>
        <dbReference type="SAM" id="Phobius"/>
    </source>
</evidence>
<dbReference type="CDD" id="cd12087">
    <property type="entry name" value="TM_EGFR-like"/>
    <property type="match status" value="1"/>
</dbReference>
<evidence type="ECO:0000256" key="1">
    <source>
        <dbReference type="SAM" id="MobiDB-lite"/>
    </source>
</evidence>
<feature type="compositionally biased region" description="Polar residues" evidence="1">
    <location>
        <begin position="107"/>
        <end position="170"/>
    </location>
</feature>
<feature type="region of interest" description="Disordered" evidence="1">
    <location>
        <begin position="497"/>
        <end position="546"/>
    </location>
</feature>
<dbReference type="EMBL" id="HBHT01006160">
    <property type="protein sequence ID" value="CAD9948249.1"/>
    <property type="molecule type" value="Transcribed_RNA"/>
</dbReference>
<dbReference type="InterPro" id="IPR012677">
    <property type="entry name" value="Nucleotide-bd_a/b_plait_sf"/>
</dbReference>
<dbReference type="Gene3D" id="3.30.70.330">
    <property type="match status" value="1"/>
</dbReference>
<keyword evidence="2" id="KW-0472">Membrane</keyword>
<proteinExistence type="predicted"/>
<name>A0A7S2VBA3_9STRA</name>
<evidence type="ECO:0000313" key="3">
    <source>
        <dbReference type="EMBL" id="CAD9948249.1"/>
    </source>
</evidence>
<dbReference type="GO" id="GO:0003676">
    <property type="term" value="F:nucleic acid binding"/>
    <property type="evidence" value="ECO:0007669"/>
    <property type="project" value="InterPro"/>
</dbReference>
<keyword evidence="2" id="KW-1133">Transmembrane helix</keyword>
<feature type="compositionally biased region" description="Polar residues" evidence="1">
    <location>
        <begin position="396"/>
        <end position="440"/>
    </location>
</feature>
<feature type="compositionally biased region" description="Polar residues" evidence="1">
    <location>
        <begin position="70"/>
        <end position="85"/>
    </location>
</feature>
<accession>A0A7S2VBA3</accession>
<sequence>MPTQSPVAPVTLPPTGSPSQQPSLRPTDKPSDPPSEKPSMRPSRQPSMAPTTEAPSTKPSLRPSFGPSFRPTTSENPTADPTTARPTVFPSFQPSVSSQPSFVPSEKPSSLPTQRPSLRPTQSAGPTISPSNNPTAEPTFAPSVSQSPSTGPSVSVQPSLLPTVSEQPSFVPSAMPSTSSMPSQIPTDRPSLAPTDVPSVSSVPTWVEPLVEARSFRQTFLMSVPRLNATSQTLVANQLASYTPEYRPEAERVTTFCIITAQTPFPCFGSDDQCQVPNASVPISNLFLTDVDYDCEWSSRVTNVTGYTQGFTRHINTNLESVAMDMEALYVDVLNVFETRATPNIVPSDRPSTTPTQTPTNQPTDAPVTSAPTSSPTLSPSSAIPSEMPSLLPSLAPSTFAPTAMPQESPTGGSPDLGQTDSPTDIPTQSPATSNPTGAPSQPPTPGETEPPSLPPSGEASASQDMTIVLSVVVAAGVGGIFIFLIWFRRRRRLQESDSEGSLSSPVKEATGIRLGSGGRRSRGVNGAYQDLESDGGGGPAPGVISPSISLVSRQSLLSAGESGLGDDSDVEVDGTRNLQDEFDLYKDQNLEQMRSDVEENVSGFEGIMSEAVTRALMGDDYPELEPSEKLHWGCPENAPGIDIEASVLCEVNEWLFRNDQSTADQKKVFMQDILNRMVTSVRFGVLPADDASRAIHESAALLGLPLAHQLPTATLIISGMMKTGGVEPMKAILSEFGDIDVAAVASGHRGFGIIRYRSSKSADRVMRRYRKGEIVIQDVAVQIKALMRSGQVESRKARS</sequence>
<dbReference type="InterPro" id="IPR035979">
    <property type="entry name" value="RBD_domain_sf"/>
</dbReference>
<feature type="transmembrane region" description="Helical" evidence="2">
    <location>
        <begin position="466"/>
        <end position="488"/>
    </location>
</feature>
<feature type="region of interest" description="Disordered" evidence="1">
    <location>
        <begin position="343"/>
        <end position="461"/>
    </location>
</feature>
<protein>
    <recommendedName>
        <fullName evidence="4">RRM domain-containing protein</fullName>
    </recommendedName>
</protein>
<feature type="compositionally biased region" description="Low complexity" evidence="1">
    <location>
        <begin position="172"/>
        <end position="183"/>
    </location>
</feature>
<feature type="compositionally biased region" description="Polar residues" evidence="1">
    <location>
        <begin position="42"/>
        <end position="59"/>
    </location>
</feature>
<feature type="compositionally biased region" description="Low complexity" evidence="1">
    <location>
        <begin position="347"/>
        <end position="386"/>
    </location>
</feature>
<dbReference type="SUPFAM" id="SSF54928">
    <property type="entry name" value="RNA-binding domain, RBD"/>
    <property type="match status" value="1"/>
</dbReference>
<reference evidence="3" key="1">
    <citation type="submission" date="2021-01" db="EMBL/GenBank/DDBJ databases">
        <authorList>
            <person name="Corre E."/>
            <person name="Pelletier E."/>
            <person name="Niang G."/>
            <person name="Scheremetjew M."/>
            <person name="Finn R."/>
            <person name="Kale V."/>
            <person name="Holt S."/>
            <person name="Cochrane G."/>
            <person name="Meng A."/>
            <person name="Brown T."/>
            <person name="Cohen L."/>
        </authorList>
    </citation>
    <scope>NUCLEOTIDE SEQUENCE</scope>
    <source>
        <strain evidence="3">CCMP125</strain>
    </source>
</reference>
<organism evidence="3">
    <name type="scientific">Entomoneis paludosa</name>
    <dbReference type="NCBI Taxonomy" id="265537"/>
    <lineage>
        <taxon>Eukaryota</taxon>
        <taxon>Sar</taxon>
        <taxon>Stramenopiles</taxon>
        <taxon>Ochrophyta</taxon>
        <taxon>Bacillariophyta</taxon>
        <taxon>Bacillariophyceae</taxon>
        <taxon>Bacillariophycidae</taxon>
        <taxon>Entomoneidaceae</taxon>
        <taxon>Entomoneis</taxon>
    </lineage>
</organism>
<keyword evidence="2" id="KW-0812">Transmembrane</keyword>
<feature type="compositionally biased region" description="Basic and acidic residues" evidence="1">
    <location>
        <begin position="26"/>
        <end position="39"/>
    </location>
</feature>